<keyword evidence="4" id="KW-1133">Transmembrane helix</keyword>
<sequence>MQKDQQQTAIIQPLDATDTVESSVDALAQGEAENAEVAEFNRLMRERETRKKKRVVHRIIAVAVVAVLIIGFMVVHAIIAPSDGGVSPVSTATVERGHFVDQVSSTGSIEPINSTVVAPQIDGTIGEVKVQEGATVNAGDVLFTINNDKLDSDVNQADLALRAANSNLNAAQQQVNQINATIGQARNQDGEEGQAAADDAAGQLPAAQSGVESAQVAVQQAQATYDEAVAQANKRTVTAPVSGTVLTMSAVPGAAIGASSDGSSTSAGADGKPLCQIADLSQMKVNVNINELDITKVAKDQSAKVTFSAVPGLTLDAKVDTIASTTSQLADSSAGGQSGNGGVGYAVRLIIPAPDPKLKPGMTASVKITMQSIDNALMVPLAAIVDEGKESSAVMLETNAETHEFKRVRVTVKAKNNTKAVVEGNVSKGDVIMLDGASAADNTGDAASSTSQTAASDERAR</sequence>
<evidence type="ECO:0000313" key="7">
    <source>
        <dbReference type="EMBL" id="KFI69879.1"/>
    </source>
</evidence>
<evidence type="ECO:0000256" key="3">
    <source>
        <dbReference type="SAM" id="MobiDB-lite"/>
    </source>
</evidence>
<organism evidence="7 8">
    <name type="scientific">Bifidobacterium longum subsp. suis</name>
    <dbReference type="NCBI Taxonomy" id="1695"/>
    <lineage>
        <taxon>Bacteria</taxon>
        <taxon>Bacillati</taxon>
        <taxon>Actinomycetota</taxon>
        <taxon>Actinomycetes</taxon>
        <taxon>Bifidobacteriales</taxon>
        <taxon>Bifidobacteriaceae</taxon>
        <taxon>Bifidobacterium</taxon>
    </lineage>
</organism>
<dbReference type="GO" id="GO:1990281">
    <property type="term" value="C:efflux pump complex"/>
    <property type="evidence" value="ECO:0007669"/>
    <property type="project" value="TreeGrafter"/>
</dbReference>
<keyword evidence="4" id="KW-0472">Membrane</keyword>
<dbReference type="NCBIfam" id="TIGR01730">
    <property type="entry name" value="RND_mfp"/>
    <property type="match status" value="1"/>
</dbReference>
<accession>A0A087BFS9</accession>
<dbReference type="PANTHER" id="PTHR30469">
    <property type="entry name" value="MULTIDRUG RESISTANCE PROTEIN MDTA"/>
    <property type="match status" value="1"/>
</dbReference>
<dbReference type="EMBL" id="JGZA01000015">
    <property type="protein sequence ID" value="KFI69879.1"/>
    <property type="molecule type" value="Genomic_DNA"/>
</dbReference>
<comment type="similarity">
    <text evidence="1">Belongs to the membrane fusion protein (MFP) (TC 8.A.1) family.</text>
</comment>
<name>A0A087BFS9_BIFLN</name>
<keyword evidence="4" id="KW-0812">Transmembrane</keyword>
<dbReference type="GO" id="GO:0015562">
    <property type="term" value="F:efflux transmembrane transporter activity"/>
    <property type="evidence" value="ECO:0007669"/>
    <property type="project" value="TreeGrafter"/>
</dbReference>
<reference evidence="7 8" key="1">
    <citation type="submission" date="2014-03" db="EMBL/GenBank/DDBJ databases">
        <title>Genomics of Bifidobacteria.</title>
        <authorList>
            <person name="Ventura M."/>
            <person name="Milani C."/>
            <person name="Lugli G.A."/>
        </authorList>
    </citation>
    <scope>NUCLEOTIDE SEQUENCE [LARGE SCALE GENOMIC DNA]</scope>
    <source>
        <strain evidence="7 8">LMG 21814</strain>
    </source>
</reference>
<dbReference type="Gene3D" id="2.40.30.170">
    <property type="match status" value="1"/>
</dbReference>
<evidence type="ECO:0000259" key="6">
    <source>
        <dbReference type="Pfam" id="PF25990"/>
    </source>
</evidence>
<dbReference type="Pfam" id="PF25917">
    <property type="entry name" value="BSH_RND"/>
    <property type="match status" value="1"/>
</dbReference>
<dbReference type="RefSeq" id="WP_050494271.1">
    <property type="nucleotide sequence ID" value="NZ_JGZA01000015.1"/>
</dbReference>
<dbReference type="AlphaFoldDB" id="A0A087BFS9"/>
<evidence type="ECO:0000256" key="1">
    <source>
        <dbReference type="ARBA" id="ARBA00009477"/>
    </source>
</evidence>
<proteinExistence type="inferred from homology"/>
<protein>
    <submittedName>
        <fullName evidence="7">RND family efflux transporter</fullName>
    </submittedName>
</protein>
<feature type="coiled-coil region" evidence="2">
    <location>
        <begin position="154"/>
        <end position="231"/>
    </location>
</feature>
<dbReference type="PANTHER" id="PTHR30469:SF33">
    <property type="entry name" value="SLR1207 PROTEIN"/>
    <property type="match status" value="1"/>
</dbReference>
<evidence type="ECO:0000259" key="5">
    <source>
        <dbReference type="Pfam" id="PF25917"/>
    </source>
</evidence>
<feature type="region of interest" description="Disordered" evidence="3">
    <location>
        <begin position="438"/>
        <end position="461"/>
    </location>
</feature>
<dbReference type="InterPro" id="IPR058625">
    <property type="entry name" value="MdtA-like_BSH"/>
</dbReference>
<evidence type="ECO:0000256" key="2">
    <source>
        <dbReference type="SAM" id="Coils"/>
    </source>
</evidence>
<comment type="caution">
    <text evidence="7">The sequence shown here is derived from an EMBL/GenBank/DDBJ whole genome shotgun (WGS) entry which is preliminary data.</text>
</comment>
<feature type="transmembrane region" description="Helical" evidence="4">
    <location>
        <begin position="55"/>
        <end position="79"/>
    </location>
</feature>
<dbReference type="InterPro" id="IPR058636">
    <property type="entry name" value="Beta-barrel_YknX"/>
</dbReference>
<dbReference type="SUPFAM" id="SSF111369">
    <property type="entry name" value="HlyD-like secretion proteins"/>
    <property type="match status" value="1"/>
</dbReference>
<feature type="domain" description="Multidrug resistance protein MdtA-like barrel-sandwich hybrid" evidence="5">
    <location>
        <begin position="116"/>
        <end position="258"/>
    </location>
</feature>
<evidence type="ECO:0000313" key="8">
    <source>
        <dbReference type="Proteomes" id="UP000029024"/>
    </source>
</evidence>
<dbReference type="Pfam" id="PF25990">
    <property type="entry name" value="Beta-barrel_YknX"/>
    <property type="match status" value="1"/>
</dbReference>
<dbReference type="Gene3D" id="2.40.420.20">
    <property type="match status" value="1"/>
</dbReference>
<feature type="domain" description="YknX-like beta-barrel" evidence="6">
    <location>
        <begin position="283"/>
        <end position="368"/>
    </location>
</feature>
<dbReference type="Gene3D" id="2.40.50.100">
    <property type="match status" value="1"/>
</dbReference>
<keyword evidence="2" id="KW-0175">Coiled coil</keyword>
<dbReference type="Proteomes" id="UP000029024">
    <property type="component" value="Unassembled WGS sequence"/>
</dbReference>
<dbReference type="InterPro" id="IPR006143">
    <property type="entry name" value="RND_pump_MFP"/>
</dbReference>
<evidence type="ECO:0000256" key="4">
    <source>
        <dbReference type="SAM" id="Phobius"/>
    </source>
</evidence>
<gene>
    <name evidence="7" type="ORF">BLSS_0183</name>
</gene>
<feature type="compositionally biased region" description="Low complexity" evidence="3">
    <location>
        <begin position="446"/>
        <end position="455"/>
    </location>
</feature>